<sequence length="383" mass="43441">MTPRFPLRPHYPHRPHSPCRNHLHKAPPAVRRHSPLLPPPSSYLTSASRRNTRVSPDFSFKDAILTLLLFLPPDSSTLRSHISNPSLLLYFPKFLLNPSLKCCVALVEVLSSHRGNAKEVLSRGLTTRFGGTGREYLVANFRAFFIAVFCPNWVVRESAIGRSFFTLEDIVFKFSSWKETEELERGHLQHKAWIRLLHWPILSWNEEDVKAAISGFGKLWEVDPLSDMRVHHVSYFRVLIRCQNVRNIPEAINLMVEDRRFRVPIEIESWENEAPILLGEDLDRRLGLDWTTAQETFLRQTGFSSIPAMGNQGRRSGSPDRVGSGSDRPPPVHRRPLRDGWSVGLAQVSVSEGVSNLCTTVCPPPFRTPSLPWPVPSKALGLS</sequence>
<gene>
    <name evidence="2" type="ORF">CB5_LOCUS19196</name>
</gene>
<feature type="region of interest" description="Disordered" evidence="1">
    <location>
        <begin position="304"/>
        <end position="338"/>
    </location>
</feature>
<proteinExistence type="predicted"/>
<evidence type="ECO:0000256" key="1">
    <source>
        <dbReference type="SAM" id="MobiDB-lite"/>
    </source>
</evidence>
<evidence type="ECO:0008006" key="3">
    <source>
        <dbReference type="Google" id="ProtNLM"/>
    </source>
</evidence>
<reference evidence="2" key="1">
    <citation type="submission" date="2020-07" db="EMBL/GenBank/DDBJ databases">
        <authorList>
            <person name="Lin J."/>
        </authorList>
    </citation>
    <scope>NUCLEOTIDE SEQUENCE</scope>
</reference>
<feature type="region of interest" description="Disordered" evidence="1">
    <location>
        <begin position="1"/>
        <end position="48"/>
    </location>
</feature>
<organism evidence="2">
    <name type="scientific">Ananas comosus var. bracteatus</name>
    <name type="common">red pineapple</name>
    <dbReference type="NCBI Taxonomy" id="296719"/>
    <lineage>
        <taxon>Eukaryota</taxon>
        <taxon>Viridiplantae</taxon>
        <taxon>Streptophyta</taxon>
        <taxon>Embryophyta</taxon>
        <taxon>Tracheophyta</taxon>
        <taxon>Spermatophyta</taxon>
        <taxon>Magnoliopsida</taxon>
        <taxon>Liliopsida</taxon>
        <taxon>Poales</taxon>
        <taxon>Bromeliaceae</taxon>
        <taxon>Bromelioideae</taxon>
        <taxon>Ananas</taxon>
    </lineage>
</organism>
<name>A0A6V7PZ12_ANACO</name>
<protein>
    <recommendedName>
        <fullName evidence="3">DUF4283 domain-containing protein</fullName>
    </recommendedName>
</protein>
<evidence type="ECO:0000313" key="2">
    <source>
        <dbReference type="EMBL" id="CAD1835985.1"/>
    </source>
</evidence>
<dbReference type="EMBL" id="LR862153">
    <property type="protein sequence ID" value="CAD1835985.1"/>
    <property type="molecule type" value="Genomic_DNA"/>
</dbReference>
<dbReference type="AlphaFoldDB" id="A0A6V7PZ12"/>
<feature type="compositionally biased region" description="Basic residues" evidence="1">
    <location>
        <begin position="10"/>
        <end position="34"/>
    </location>
</feature>
<accession>A0A6V7PZ12</accession>